<dbReference type="GO" id="GO:0008810">
    <property type="term" value="F:cellulase activity"/>
    <property type="evidence" value="ECO:0007669"/>
    <property type="project" value="UniProtKB-EC"/>
</dbReference>
<evidence type="ECO:0000313" key="12">
    <source>
        <dbReference type="EnsemblPlants" id="LPERR09G06300.1"/>
    </source>
</evidence>
<evidence type="ECO:0000259" key="11">
    <source>
        <dbReference type="Pfam" id="PF00759"/>
    </source>
</evidence>
<evidence type="ECO:0000256" key="7">
    <source>
        <dbReference type="ARBA" id="ARBA00023326"/>
    </source>
</evidence>
<feature type="compositionally biased region" description="Polar residues" evidence="10">
    <location>
        <begin position="85"/>
        <end position="94"/>
    </location>
</feature>
<dbReference type="InterPro" id="IPR018221">
    <property type="entry name" value="Glyco_hydro_9_His_AS"/>
</dbReference>
<evidence type="ECO:0000256" key="8">
    <source>
        <dbReference type="PROSITE-ProRule" id="PRU10059"/>
    </source>
</evidence>
<evidence type="ECO:0000256" key="6">
    <source>
        <dbReference type="ARBA" id="ARBA00023295"/>
    </source>
</evidence>
<evidence type="ECO:0000313" key="13">
    <source>
        <dbReference type="Proteomes" id="UP000032180"/>
    </source>
</evidence>
<dbReference type="eggNOG" id="ENOG502QRF6">
    <property type="taxonomic scope" value="Eukaryota"/>
</dbReference>
<keyword evidence="5 8" id="KW-0119">Carbohydrate metabolism</keyword>
<keyword evidence="3 8" id="KW-0378">Hydrolase</keyword>
<dbReference type="FunFam" id="1.50.10.10:FF:000020">
    <property type="entry name" value="Endoglucanase"/>
    <property type="match status" value="1"/>
</dbReference>
<evidence type="ECO:0000256" key="3">
    <source>
        <dbReference type="ARBA" id="ARBA00022801"/>
    </source>
</evidence>
<reference evidence="12" key="3">
    <citation type="submission" date="2015-04" db="UniProtKB">
        <authorList>
            <consortium name="EnsemblPlants"/>
        </authorList>
    </citation>
    <scope>IDENTIFICATION</scope>
</reference>
<accession>A0A0D9XDE5</accession>
<proteinExistence type="inferred from homology"/>
<reference evidence="13" key="2">
    <citation type="submission" date="2013-12" db="EMBL/GenBank/DDBJ databases">
        <authorList>
            <person name="Yu Y."/>
            <person name="Lee S."/>
            <person name="de Baynast K."/>
            <person name="Wissotski M."/>
            <person name="Liu L."/>
            <person name="Talag J."/>
            <person name="Goicoechea J."/>
            <person name="Angelova A."/>
            <person name="Jetty R."/>
            <person name="Kudrna D."/>
            <person name="Golser W."/>
            <person name="Rivera L."/>
            <person name="Zhang J."/>
            <person name="Wing R."/>
        </authorList>
    </citation>
    <scope>NUCLEOTIDE SEQUENCE</scope>
</reference>
<name>A0A0D9XDE5_9ORYZ</name>
<keyword evidence="13" id="KW-1185">Reference proteome</keyword>
<evidence type="ECO:0000256" key="1">
    <source>
        <dbReference type="ARBA" id="ARBA00000966"/>
    </source>
</evidence>
<dbReference type="HOGENOM" id="CLU_008926_1_1_1"/>
<dbReference type="AlphaFoldDB" id="A0A0D9XDE5"/>
<evidence type="ECO:0000256" key="10">
    <source>
        <dbReference type="SAM" id="MobiDB-lite"/>
    </source>
</evidence>
<dbReference type="EC" id="3.2.1.4" evidence="9"/>
<dbReference type="Proteomes" id="UP000032180">
    <property type="component" value="Chromosome 9"/>
</dbReference>
<evidence type="ECO:0000256" key="2">
    <source>
        <dbReference type="ARBA" id="ARBA00007072"/>
    </source>
</evidence>
<dbReference type="EnsemblPlants" id="LPERR09G06300.1">
    <property type="protein sequence ID" value="LPERR09G06300.1"/>
    <property type="gene ID" value="LPERR09G06300"/>
</dbReference>
<dbReference type="InterPro" id="IPR001701">
    <property type="entry name" value="Glyco_hydro_9"/>
</dbReference>
<dbReference type="InterPro" id="IPR012341">
    <property type="entry name" value="6hp_glycosidase-like_sf"/>
</dbReference>
<protein>
    <recommendedName>
        <fullName evidence="9">Endoglucanase</fullName>
        <ecNumber evidence="9">3.2.1.4</ecNumber>
    </recommendedName>
</protein>
<dbReference type="PANTHER" id="PTHR22298">
    <property type="entry name" value="ENDO-1,4-BETA-GLUCANASE"/>
    <property type="match status" value="1"/>
</dbReference>
<comment type="similarity">
    <text evidence="2 8 9">Belongs to the glycosyl hydrolase 9 (cellulase E) family.</text>
</comment>
<keyword evidence="7 8" id="KW-0624">Polysaccharide degradation</keyword>
<feature type="domain" description="Glycoside hydrolase family 9" evidence="11">
    <location>
        <begin position="200"/>
        <end position="664"/>
    </location>
</feature>
<dbReference type="STRING" id="77586.A0A0D9XDE5"/>
<evidence type="ECO:0000256" key="9">
    <source>
        <dbReference type="RuleBase" id="RU361166"/>
    </source>
</evidence>
<organism evidence="12 13">
    <name type="scientific">Leersia perrieri</name>
    <dbReference type="NCBI Taxonomy" id="77586"/>
    <lineage>
        <taxon>Eukaryota</taxon>
        <taxon>Viridiplantae</taxon>
        <taxon>Streptophyta</taxon>
        <taxon>Embryophyta</taxon>
        <taxon>Tracheophyta</taxon>
        <taxon>Spermatophyta</taxon>
        <taxon>Magnoliopsida</taxon>
        <taxon>Liliopsida</taxon>
        <taxon>Poales</taxon>
        <taxon>Poaceae</taxon>
        <taxon>BOP clade</taxon>
        <taxon>Oryzoideae</taxon>
        <taxon>Oryzeae</taxon>
        <taxon>Oryzinae</taxon>
        <taxon>Leersia</taxon>
    </lineage>
</organism>
<comment type="catalytic activity">
    <reaction evidence="1 9">
        <text>Endohydrolysis of (1-&gt;4)-beta-D-glucosidic linkages in cellulose, lichenin and cereal beta-D-glucans.</text>
        <dbReference type="EC" id="3.2.1.4"/>
    </reaction>
</comment>
<evidence type="ECO:0000256" key="5">
    <source>
        <dbReference type="ARBA" id="ARBA00023277"/>
    </source>
</evidence>
<dbReference type="Pfam" id="PF00759">
    <property type="entry name" value="Glyco_hydro_9"/>
    <property type="match status" value="1"/>
</dbReference>
<keyword evidence="4 9" id="KW-0136">Cellulose degradation</keyword>
<dbReference type="InterPro" id="IPR008928">
    <property type="entry name" value="6-hairpin_glycosidase_sf"/>
</dbReference>
<evidence type="ECO:0000256" key="4">
    <source>
        <dbReference type="ARBA" id="ARBA00023001"/>
    </source>
</evidence>
<dbReference type="SUPFAM" id="SSF48208">
    <property type="entry name" value="Six-hairpin glycosidases"/>
    <property type="match status" value="1"/>
</dbReference>
<feature type="active site" evidence="8">
    <location>
        <position position="591"/>
    </location>
</feature>
<feature type="region of interest" description="Disordered" evidence="10">
    <location>
        <begin position="134"/>
        <end position="157"/>
    </location>
</feature>
<sequence>MREISVCSPVENASRAVRRARGVRGGPHRIWWTARCGDALRYVRARGARISFLAHLEKLLYTLRSALPRYLACLYALFTRANRQAQSPRSLNPHKNNKRDESQQTERCLALGETKQNKTKAERVCAVQAARRAPDGSRPIARAPPRHGATGRAMSRGRTRLQPSAAALVLLPLLLLSPVHHDVSASAAAERDEQHPPLDYREALEKSLLYFEAQRSGRLPYSQRVTWRGHSGLTDGLQQGVDLVGGYYDAGDHVKFGLPMAFTVTMLSWGAIDFSDDISSSGQWSHTLDAIKWGTDYFVKAHTHPFVYWAEVGDGDTDHYCWQRPEDMTTSRQAYKVDKENPGSDLAGETAAALAAASIVFRRTNPHYSHLLLHHAQQLFEFGDTYRGSYDSSIEEVRSYYASVSGYHDELLWAALWLHRATGKEEYLRYAVENAEPFGGVGWAMTEFSWDVKYAGLQVLAAKLLLDGEPSAARHRGVLEKYKEKAEHYLCACLGRNNNNDSNVERSPGGMLYVRQWNNLQYASSAAFLLTAYSQYLGHHNHHLLRCPAGDATPSEMLALARAQADYILGRNPLGLSYMVGYGRRFPVRVHHRGASIVSHKEDARFIGCMQGFDDWFGRGRPNPNVLVGAIVGGPSRTDEFRDDRGNYMQTEACTYNTAPMVAVFARLHRLTAAEVEAEDGSPEECRRQGAAVGLSAECR</sequence>
<feature type="region of interest" description="Disordered" evidence="10">
    <location>
        <begin position="85"/>
        <end position="105"/>
    </location>
</feature>
<reference evidence="12 13" key="1">
    <citation type="submission" date="2012-08" db="EMBL/GenBank/DDBJ databases">
        <title>Oryza genome evolution.</title>
        <authorList>
            <person name="Wing R.A."/>
        </authorList>
    </citation>
    <scope>NUCLEOTIDE SEQUENCE</scope>
</reference>
<dbReference type="PROSITE" id="PS00592">
    <property type="entry name" value="GH9_2"/>
    <property type="match status" value="1"/>
</dbReference>
<dbReference type="Gene3D" id="1.50.10.10">
    <property type="match status" value="1"/>
</dbReference>
<dbReference type="GO" id="GO:0030245">
    <property type="term" value="P:cellulose catabolic process"/>
    <property type="evidence" value="ECO:0007669"/>
    <property type="project" value="UniProtKB-KW"/>
</dbReference>
<dbReference type="Gramene" id="LPERR09G06300.1">
    <property type="protein sequence ID" value="LPERR09G06300.1"/>
    <property type="gene ID" value="LPERR09G06300"/>
</dbReference>
<keyword evidence="6 8" id="KW-0326">Glycosidase</keyword>